<dbReference type="GO" id="GO:0003677">
    <property type="term" value="F:DNA binding"/>
    <property type="evidence" value="ECO:0007669"/>
    <property type="project" value="InterPro"/>
</dbReference>
<dbReference type="InterPro" id="IPR006935">
    <property type="entry name" value="Helicase/UvrB_N"/>
</dbReference>
<sequence>MKLRFKHQKFQANAVDAVVKLFDGQPRGNHKFLIDAGDDTATIFDYEGWANNVIRLTEDELLHNLKEVQKKQGLLPAQKIEKLNGKPVFTVEMETGTGKTYTYIKTMYELNAKYGWSKFIVVVPSIAIREGVYKSFQITADHFKDDYGKACRFFIYNSARLNELEQYSSDPNINVMIINTQAFNSRGEDARRIDMKLDSFRSRKPIDVIAAVNPIVIIDEPQSVIGTDKSANVTRESVKKFNPLYYINYSATHRESFNMVYRLDAIDAYQQRLVKKINVKGIVVKGTTATNGYLYLQKINTYPGKSPDASISFEYIGASGNIGKKVKNLSNGDNVYNHSGEIEAYQSLSRWLCHF</sequence>
<dbReference type="AlphaFoldDB" id="A0A5J4R4A3"/>
<evidence type="ECO:0000259" key="1">
    <source>
        <dbReference type="Pfam" id="PF04851"/>
    </source>
</evidence>
<dbReference type="Gene3D" id="3.40.50.300">
    <property type="entry name" value="P-loop containing nucleotide triphosphate hydrolases"/>
    <property type="match status" value="1"/>
</dbReference>
<dbReference type="InterPro" id="IPR027417">
    <property type="entry name" value="P-loop_NTPase"/>
</dbReference>
<gene>
    <name evidence="2" type="ORF">EZS27_023210</name>
</gene>
<dbReference type="GO" id="GO:0005524">
    <property type="term" value="F:ATP binding"/>
    <property type="evidence" value="ECO:0007669"/>
    <property type="project" value="InterPro"/>
</dbReference>
<proteinExistence type="predicted"/>
<protein>
    <recommendedName>
        <fullName evidence="1">Helicase/UvrB N-terminal domain-containing protein</fullName>
    </recommendedName>
</protein>
<dbReference type="EMBL" id="SNRY01001922">
    <property type="protein sequence ID" value="KAA6327831.1"/>
    <property type="molecule type" value="Genomic_DNA"/>
</dbReference>
<accession>A0A5J4R4A3</accession>
<comment type="caution">
    <text evidence="2">The sequence shown here is derived from an EMBL/GenBank/DDBJ whole genome shotgun (WGS) entry which is preliminary data.</text>
</comment>
<reference evidence="2" key="1">
    <citation type="submission" date="2019-03" db="EMBL/GenBank/DDBJ databases">
        <title>Single cell metagenomics reveals metabolic interactions within the superorganism composed of flagellate Streblomastix strix and complex community of Bacteroidetes bacteria on its surface.</title>
        <authorList>
            <person name="Treitli S.C."/>
            <person name="Kolisko M."/>
            <person name="Husnik F."/>
            <person name="Keeling P."/>
            <person name="Hampl V."/>
        </authorList>
    </citation>
    <scope>NUCLEOTIDE SEQUENCE</scope>
    <source>
        <strain evidence="2">STM</strain>
    </source>
</reference>
<dbReference type="Pfam" id="PF04851">
    <property type="entry name" value="ResIII"/>
    <property type="match status" value="1"/>
</dbReference>
<feature type="domain" description="Helicase/UvrB N-terminal" evidence="1">
    <location>
        <begin position="70"/>
        <end position="253"/>
    </location>
</feature>
<dbReference type="SUPFAM" id="SSF52540">
    <property type="entry name" value="P-loop containing nucleoside triphosphate hydrolases"/>
    <property type="match status" value="1"/>
</dbReference>
<name>A0A5J4R4A3_9ZZZZ</name>
<dbReference type="GO" id="GO:0016787">
    <property type="term" value="F:hydrolase activity"/>
    <property type="evidence" value="ECO:0007669"/>
    <property type="project" value="InterPro"/>
</dbReference>
<organism evidence="2">
    <name type="scientific">termite gut metagenome</name>
    <dbReference type="NCBI Taxonomy" id="433724"/>
    <lineage>
        <taxon>unclassified sequences</taxon>
        <taxon>metagenomes</taxon>
        <taxon>organismal metagenomes</taxon>
    </lineage>
</organism>
<evidence type="ECO:0000313" key="2">
    <source>
        <dbReference type="EMBL" id="KAA6327831.1"/>
    </source>
</evidence>